<dbReference type="InterPro" id="IPR050390">
    <property type="entry name" value="C5-Methyltransferase"/>
</dbReference>
<evidence type="ECO:0000256" key="1">
    <source>
        <dbReference type="ARBA" id="ARBA00011975"/>
    </source>
</evidence>
<dbReference type="GO" id="GO:0044027">
    <property type="term" value="P:negative regulation of gene expression via chromosomal CpG island methylation"/>
    <property type="evidence" value="ECO:0007669"/>
    <property type="project" value="TreeGrafter"/>
</dbReference>
<organism evidence="9 10">
    <name type="scientific">Xanthocytophaga flava</name>
    <dbReference type="NCBI Taxonomy" id="3048013"/>
    <lineage>
        <taxon>Bacteria</taxon>
        <taxon>Pseudomonadati</taxon>
        <taxon>Bacteroidota</taxon>
        <taxon>Cytophagia</taxon>
        <taxon>Cytophagales</taxon>
        <taxon>Rhodocytophagaceae</taxon>
        <taxon>Xanthocytophaga</taxon>
    </lineage>
</organism>
<dbReference type="PANTHER" id="PTHR10629:SF52">
    <property type="entry name" value="DNA (CYTOSINE-5)-METHYLTRANSFERASE 1"/>
    <property type="match status" value="1"/>
</dbReference>
<dbReference type="EC" id="2.1.1.37" evidence="1"/>
<evidence type="ECO:0000256" key="2">
    <source>
        <dbReference type="ARBA" id="ARBA00022603"/>
    </source>
</evidence>
<dbReference type="AlphaFoldDB" id="A0AAE3QUG0"/>
<evidence type="ECO:0000256" key="4">
    <source>
        <dbReference type="ARBA" id="ARBA00022691"/>
    </source>
</evidence>
<gene>
    <name evidence="9" type="primary">dcm</name>
    <name evidence="9" type="ORF">QNI16_24000</name>
</gene>
<comment type="similarity">
    <text evidence="7 8">Belongs to the class I-like SAM-binding methyltransferase superfamily. C5-methyltransferase family.</text>
</comment>
<dbReference type="InterPro" id="IPR001525">
    <property type="entry name" value="C5_MeTfrase"/>
</dbReference>
<proteinExistence type="inferred from homology"/>
<dbReference type="PRINTS" id="PR00105">
    <property type="entry name" value="C5METTRFRASE"/>
</dbReference>
<dbReference type="Gene3D" id="3.40.50.150">
    <property type="entry name" value="Vaccinia Virus protein VP39"/>
    <property type="match status" value="1"/>
</dbReference>
<dbReference type="NCBIfam" id="TIGR00675">
    <property type="entry name" value="dcm"/>
    <property type="match status" value="1"/>
</dbReference>
<evidence type="ECO:0000313" key="9">
    <source>
        <dbReference type="EMBL" id="MDJ1483583.1"/>
    </source>
</evidence>
<reference evidence="9" key="1">
    <citation type="submission" date="2023-05" db="EMBL/GenBank/DDBJ databases">
        <authorList>
            <person name="Zhang X."/>
        </authorList>
    </citation>
    <scope>NUCLEOTIDE SEQUENCE</scope>
    <source>
        <strain evidence="9">YF14B1</strain>
    </source>
</reference>
<dbReference type="RefSeq" id="WP_313983638.1">
    <property type="nucleotide sequence ID" value="NZ_JASJOS010000011.1"/>
</dbReference>
<evidence type="ECO:0000256" key="3">
    <source>
        <dbReference type="ARBA" id="ARBA00022679"/>
    </source>
</evidence>
<dbReference type="InterPro" id="IPR029063">
    <property type="entry name" value="SAM-dependent_MTases_sf"/>
</dbReference>
<keyword evidence="3 7" id="KW-0808">Transferase</keyword>
<evidence type="ECO:0000256" key="5">
    <source>
        <dbReference type="ARBA" id="ARBA00022747"/>
    </source>
</evidence>
<dbReference type="GO" id="GO:0032259">
    <property type="term" value="P:methylation"/>
    <property type="evidence" value="ECO:0007669"/>
    <property type="project" value="UniProtKB-KW"/>
</dbReference>
<sequence>MTIPIIDIFAGPGGLGEGFSALLNEKNERIFKIALSVEKDKYAHETLKLRSFFRYFPAGKVTPDYYSFVKGEITLAKLYERHPEAEKAADEEAWHATLGDGDGAVAHDEVDKRIEKALNGTKDWVLIGGPPCQAYSVVGRSRRQEKFLDEETDERVGLYKQYLRILAVHNPSVFVMENVKGLLSAKTAQNSIFSKILSDLSKPVETYQKDFGDKGKILNCPGYKIYSLVVKKRESLLAEYPEFEPTDFLIEAEKYGIPQTRHRVILLGVRNDIDVVPSTLRKEKEVPISKVLNGLPGLRGGLSRIEDTDEAWKRTIENIRNADFLQTMNEQVKQMMFQQLDNLKVSEFGTGKDYLKFENTLPDYKPEWYSDEKLEGVCNHASKMHMESDLLRYFFAACFARVKGFSPKLDDFPVALLPDHKNIKQGSKEQKFDDRFRVQLEDKPAKTITSHISKDGHYYIHPDPSQCRSFTVREAARIQTFPDNYYFCGPRTQQFHQVGNAVPPLLANKIAVIVNKVFRSFMIDKQCNYTNLDLNRPDGKISMEEQFYIG</sequence>
<dbReference type="EMBL" id="JASJOS010000011">
    <property type="protein sequence ID" value="MDJ1483583.1"/>
    <property type="molecule type" value="Genomic_DNA"/>
</dbReference>
<dbReference type="Pfam" id="PF00145">
    <property type="entry name" value="DNA_methylase"/>
    <property type="match status" value="2"/>
</dbReference>
<keyword evidence="4 7" id="KW-0949">S-adenosyl-L-methionine</keyword>
<name>A0AAE3QUG0_9BACT</name>
<evidence type="ECO:0000313" key="10">
    <source>
        <dbReference type="Proteomes" id="UP001241110"/>
    </source>
</evidence>
<dbReference type="GO" id="GO:0003677">
    <property type="term" value="F:DNA binding"/>
    <property type="evidence" value="ECO:0007669"/>
    <property type="project" value="TreeGrafter"/>
</dbReference>
<dbReference type="Gene3D" id="3.90.120.10">
    <property type="entry name" value="DNA Methylase, subunit A, domain 2"/>
    <property type="match status" value="1"/>
</dbReference>
<comment type="caution">
    <text evidence="9">The sequence shown here is derived from an EMBL/GenBank/DDBJ whole genome shotgun (WGS) entry which is preliminary data.</text>
</comment>
<dbReference type="Proteomes" id="UP001241110">
    <property type="component" value="Unassembled WGS sequence"/>
</dbReference>
<dbReference type="GO" id="GO:0003886">
    <property type="term" value="F:DNA (cytosine-5-)-methyltransferase activity"/>
    <property type="evidence" value="ECO:0007669"/>
    <property type="project" value="UniProtKB-EC"/>
</dbReference>
<feature type="active site" evidence="7">
    <location>
        <position position="132"/>
    </location>
</feature>
<evidence type="ECO:0000256" key="8">
    <source>
        <dbReference type="RuleBase" id="RU000416"/>
    </source>
</evidence>
<comment type="catalytic activity">
    <reaction evidence="6">
        <text>a 2'-deoxycytidine in DNA + S-adenosyl-L-methionine = a 5-methyl-2'-deoxycytidine in DNA + S-adenosyl-L-homocysteine + H(+)</text>
        <dbReference type="Rhea" id="RHEA:13681"/>
        <dbReference type="Rhea" id="RHEA-COMP:11369"/>
        <dbReference type="Rhea" id="RHEA-COMP:11370"/>
        <dbReference type="ChEBI" id="CHEBI:15378"/>
        <dbReference type="ChEBI" id="CHEBI:57856"/>
        <dbReference type="ChEBI" id="CHEBI:59789"/>
        <dbReference type="ChEBI" id="CHEBI:85452"/>
        <dbReference type="ChEBI" id="CHEBI:85454"/>
        <dbReference type="EC" id="2.1.1.37"/>
    </reaction>
</comment>
<keyword evidence="2 7" id="KW-0489">Methyltransferase</keyword>
<evidence type="ECO:0000256" key="6">
    <source>
        <dbReference type="ARBA" id="ARBA00047422"/>
    </source>
</evidence>
<dbReference type="GO" id="GO:0009307">
    <property type="term" value="P:DNA restriction-modification system"/>
    <property type="evidence" value="ECO:0007669"/>
    <property type="project" value="UniProtKB-KW"/>
</dbReference>
<dbReference type="SUPFAM" id="SSF53335">
    <property type="entry name" value="S-adenosyl-L-methionine-dependent methyltransferases"/>
    <property type="match status" value="1"/>
</dbReference>
<keyword evidence="5" id="KW-0680">Restriction system</keyword>
<dbReference type="PANTHER" id="PTHR10629">
    <property type="entry name" value="CYTOSINE-SPECIFIC METHYLTRANSFERASE"/>
    <property type="match status" value="1"/>
</dbReference>
<protein>
    <recommendedName>
        <fullName evidence="1">DNA (cytosine-5-)-methyltransferase</fullName>
        <ecNumber evidence="1">2.1.1.37</ecNumber>
    </recommendedName>
</protein>
<dbReference type="PROSITE" id="PS51679">
    <property type="entry name" value="SAM_MT_C5"/>
    <property type="match status" value="1"/>
</dbReference>
<evidence type="ECO:0000256" key="7">
    <source>
        <dbReference type="PROSITE-ProRule" id="PRU01016"/>
    </source>
</evidence>
<accession>A0AAE3QUG0</accession>